<dbReference type="Proteomes" id="UP000541421">
    <property type="component" value="Unassembled WGS sequence"/>
</dbReference>
<comment type="caution">
    <text evidence="5">The sequence shown here is derived from an EMBL/GenBank/DDBJ whole genome shotgun (WGS) entry which is preliminary data.</text>
</comment>
<dbReference type="RefSeq" id="WP_171588893.1">
    <property type="nucleotide sequence ID" value="NZ_JABGBO010000007.1"/>
</dbReference>
<dbReference type="PANTHER" id="PTHR43179">
    <property type="entry name" value="RHAMNOSYLTRANSFERASE WBBL"/>
    <property type="match status" value="1"/>
</dbReference>
<dbReference type="SUPFAM" id="SSF53448">
    <property type="entry name" value="Nucleotide-diphospho-sugar transferases"/>
    <property type="match status" value="1"/>
</dbReference>
<proteinExistence type="inferred from homology"/>
<dbReference type="CDD" id="cd04185">
    <property type="entry name" value="GT_2_like_b"/>
    <property type="match status" value="1"/>
</dbReference>
<dbReference type="InterPro" id="IPR001173">
    <property type="entry name" value="Glyco_trans_2-like"/>
</dbReference>
<evidence type="ECO:0000313" key="6">
    <source>
        <dbReference type="Proteomes" id="UP000541421"/>
    </source>
</evidence>
<dbReference type="GO" id="GO:0016757">
    <property type="term" value="F:glycosyltransferase activity"/>
    <property type="evidence" value="ECO:0007669"/>
    <property type="project" value="UniProtKB-KW"/>
</dbReference>
<dbReference type="Pfam" id="PF00535">
    <property type="entry name" value="Glycos_transf_2"/>
    <property type="match status" value="1"/>
</dbReference>
<accession>A0A7Y4LAA4</accession>
<sequence length="292" mass="33297">MPKARIALVVVTYNRCEYLEQMLLSAQQQTILPDCIYIIDNNSQDNTQTVVDEFSSESNIPVIYHNTGNNLGGAGGFAIGTKMAFEAGYDYLWLGDDDISFQPDCLENLLRHTPTADILQPMRLNTDGSCAELSGLDYQINNPFKLNPKTKKVLDIVSQDWDTIPITTIPFEGPLIHRKVFEKIGFPDASFFIFEDDLDFAIRARKAGFKIVCVKKANLIRHIPFNQQEALNSWKRYYMFRNFFRVQIRHGNKAVAFLRVSVIYAGASLISLIKLDFEGIKNLSKAYWDAFR</sequence>
<evidence type="ECO:0000259" key="4">
    <source>
        <dbReference type="Pfam" id="PF00535"/>
    </source>
</evidence>
<dbReference type="AlphaFoldDB" id="A0A7Y4LAA4"/>
<evidence type="ECO:0000313" key="5">
    <source>
        <dbReference type="EMBL" id="NOL49909.1"/>
    </source>
</evidence>
<evidence type="ECO:0000256" key="1">
    <source>
        <dbReference type="ARBA" id="ARBA00006739"/>
    </source>
</evidence>
<dbReference type="EMBL" id="JABGBO010000007">
    <property type="protein sequence ID" value="NOL49909.1"/>
    <property type="molecule type" value="Genomic_DNA"/>
</dbReference>
<dbReference type="InterPro" id="IPR029044">
    <property type="entry name" value="Nucleotide-diphossugar_trans"/>
</dbReference>
<feature type="domain" description="Glycosyltransferase 2-like" evidence="4">
    <location>
        <begin position="8"/>
        <end position="113"/>
    </location>
</feature>
<dbReference type="PANTHER" id="PTHR43179:SF12">
    <property type="entry name" value="GALACTOFURANOSYLTRANSFERASE GLFT2"/>
    <property type="match status" value="1"/>
</dbReference>
<organism evidence="5 6">
    <name type="scientific">Pelistega europaea</name>
    <dbReference type="NCBI Taxonomy" id="106147"/>
    <lineage>
        <taxon>Bacteria</taxon>
        <taxon>Pseudomonadati</taxon>
        <taxon>Pseudomonadota</taxon>
        <taxon>Betaproteobacteria</taxon>
        <taxon>Burkholderiales</taxon>
        <taxon>Alcaligenaceae</taxon>
        <taxon>Pelistega</taxon>
    </lineage>
</organism>
<keyword evidence="6" id="KW-1185">Reference proteome</keyword>
<keyword evidence="2" id="KW-0328">Glycosyltransferase</keyword>
<name>A0A7Y4LAA4_9BURK</name>
<reference evidence="5 6" key="1">
    <citation type="submission" date="2020-05" db="EMBL/GenBank/DDBJ databases">
        <authorList>
            <person name="Niu N."/>
        </authorList>
    </citation>
    <scope>NUCLEOTIDE SEQUENCE [LARGE SCALE GENOMIC DNA]</scope>
    <source>
        <strain evidence="5 6">LMG10982</strain>
    </source>
</reference>
<gene>
    <name evidence="5" type="ORF">HKX40_07145</name>
</gene>
<evidence type="ECO:0000256" key="2">
    <source>
        <dbReference type="ARBA" id="ARBA00022676"/>
    </source>
</evidence>
<evidence type="ECO:0000256" key="3">
    <source>
        <dbReference type="ARBA" id="ARBA00022679"/>
    </source>
</evidence>
<comment type="similarity">
    <text evidence="1">Belongs to the glycosyltransferase 2 family.</text>
</comment>
<protein>
    <submittedName>
        <fullName evidence="5">Glycosyltransferase family 2 protein</fullName>
    </submittedName>
</protein>
<dbReference type="Gene3D" id="3.90.550.10">
    <property type="entry name" value="Spore Coat Polysaccharide Biosynthesis Protein SpsA, Chain A"/>
    <property type="match status" value="1"/>
</dbReference>
<keyword evidence="3 5" id="KW-0808">Transferase</keyword>